<evidence type="ECO:0000256" key="2">
    <source>
        <dbReference type="ARBA" id="ARBA00006920"/>
    </source>
</evidence>
<evidence type="ECO:0000256" key="11">
    <source>
        <dbReference type="ARBA" id="ARBA00023303"/>
    </source>
</evidence>
<feature type="transmembrane region" description="Helical" evidence="17">
    <location>
        <begin position="121"/>
        <end position="140"/>
    </location>
</feature>
<evidence type="ECO:0000256" key="12">
    <source>
        <dbReference type="ARBA" id="ARBA00024169"/>
    </source>
</evidence>
<dbReference type="InterPro" id="IPR010617">
    <property type="entry name" value="TMEM175-like"/>
</dbReference>
<keyword evidence="5 17" id="KW-0812">Transmembrane</keyword>
<name>A0ABM4C9T2_HYDVU</name>
<reference evidence="19" key="1">
    <citation type="submission" date="2025-08" db="UniProtKB">
        <authorList>
            <consortium name="RefSeq"/>
        </authorList>
    </citation>
    <scope>IDENTIFICATION</scope>
</reference>
<evidence type="ECO:0000256" key="1">
    <source>
        <dbReference type="ARBA" id="ARBA00004141"/>
    </source>
</evidence>
<keyword evidence="8 17" id="KW-1133">Transmembrane helix</keyword>
<sequence length="528" mass="61302">MNLDNKAPRDKSVLRTKSKHKHLEEYYDEHLNEILPKNFHRGDVVSTDRMLGYADAVMATCATFLVIPIRNLHEMKTESLSEFIYSIRTELIMFFLGFTVVLTIWENINVRTMVIKRVDDFILSLVILEMLATTVLPFSLSLQGHYPHQKTSIILTCCLLGLIQIIDIAIICYSMETPRLLHIDLKNWTKSELHKLRNIMVLRPFLSIIFLVFGGICCLVHYSLSWFFIALLTLMPTIRKLYLYLRRRMNKTSKIERYQFYFHYSKGNMPKQRVEVMSDSAIAIITCILILDITVEKFPQKKDVDEKGLNFVLENMKSGFLIFLATFNMVSILWYVNHTVIHLFKTVTTLMLYLQKIFLSFCCLCPLAGNAVLKFASTENEDTKTGIRFAALIIFWSSIANLFILFYGLLTDKKYMHQWAAFDHFKANTRQHLYTIFKTLNVPFWSLLCTLGTLGPPKIAKYFLCITFFAAPFSFIAAKFLLMNHIGKAIRRRTTRKSTIIKQENKIHNAATIERQGNDFLLIDGTFV</sequence>
<feature type="transmembrane region" description="Helical" evidence="17">
    <location>
        <begin position="228"/>
        <end position="245"/>
    </location>
</feature>
<keyword evidence="11" id="KW-0407">Ion channel</keyword>
<evidence type="ECO:0000256" key="14">
    <source>
        <dbReference type="ARBA" id="ARBA00034430"/>
    </source>
</evidence>
<proteinExistence type="inferred from homology"/>
<accession>A0ABM4C9T2</accession>
<comment type="catalytic activity">
    <reaction evidence="14">
        <text>K(+)(in) = K(+)(out)</text>
        <dbReference type="Rhea" id="RHEA:29463"/>
        <dbReference type="ChEBI" id="CHEBI:29103"/>
    </reaction>
</comment>
<evidence type="ECO:0000256" key="7">
    <source>
        <dbReference type="ARBA" id="ARBA00022958"/>
    </source>
</evidence>
<feature type="transmembrane region" description="Helical" evidence="17">
    <location>
        <begin position="276"/>
        <end position="295"/>
    </location>
</feature>
<dbReference type="PANTHER" id="PTHR31462">
    <property type="entry name" value="ENDOSOMAL/LYSOSOMAL POTASSIUM CHANNEL TMEM175"/>
    <property type="match status" value="1"/>
</dbReference>
<dbReference type="RefSeq" id="XP_065658429.1">
    <property type="nucleotide sequence ID" value="XM_065802357.1"/>
</dbReference>
<evidence type="ECO:0000256" key="8">
    <source>
        <dbReference type="ARBA" id="ARBA00022989"/>
    </source>
</evidence>
<evidence type="ECO:0000256" key="16">
    <source>
        <dbReference type="ARBA" id="ARBA00044317"/>
    </source>
</evidence>
<feature type="transmembrane region" description="Helical" evidence="17">
    <location>
        <begin position="50"/>
        <end position="71"/>
    </location>
</feature>
<gene>
    <name evidence="19" type="primary">LOC124817284</name>
</gene>
<keyword evidence="4" id="KW-0633">Potassium transport</keyword>
<evidence type="ECO:0000313" key="18">
    <source>
        <dbReference type="Proteomes" id="UP001652625"/>
    </source>
</evidence>
<dbReference type="Proteomes" id="UP001652625">
    <property type="component" value="Chromosome 08"/>
</dbReference>
<evidence type="ECO:0000256" key="17">
    <source>
        <dbReference type="SAM" id="Phobius"/>
    </source>
</evidence>
<comment type="subcellular location">
    <subcellularLocation>
        <location evidence="1">Membrane</location>
        <topology evidence="1">Multi-pass membrane protein</topology>
    </subcellularLocation>
</comment>
<evidence type="ECO:0000256" key="13">
    <source>
        <dbReference type="ARBA" id="ARBA00030477"/>
    </source>
</evidence>
<keyword evidence="18" id="KW-1185">Reference proteome</keyword>
<evidence type="ECO:0000256" key="15">
    <source>
        <dbReference type="ARBA" id="ARBA00034544"/>
    </source>
</evidence>
<feature type="transmembrane region" description="Helical" evidence="17">
    <location>
        <begin position="315"/>
        <end position="336"/>
    </location>
</feature>
<comment type="catalytic activity">
    <reaction evidence="12">
        <text>H(+)(in) = H(+)(out)</text>
        <dbReference type="Rhea" id="RHEA:34979"/>
        <dbReference type="ChEBI" id="CHEBI:15378"/>
    </reaction>
</comment>
<comment type="similarity">
    <text evidence="2">Belongs to the TMEM175 family.</text>
</comment>
<keyword evidence="3" id="KW-0813">Transport</keyword>
<dbReference type="GeneID" id="124817284"/>
<feature type="transmembrane region" description="Helical" evidence="17">
    <location>
        <begin position="389"/>
        <end position="410"/>
    </location>
</feature>
<evidence type="ECO:0000256" key="6">
    <source>
        <dbReference type="ARBA" id="ARBA00022826"/>
    </source>
</evidence>
<keyword evidence="7" id="KW-0630">Potassium</keyword>
<feature type="transmembrane region" description="Helical" evidence="17">
    <location>
        <begin position="459"/>
        <end position="482"/>
    </location>
</feature>
<evidence type="ECO:0000256" key="3">
    <source>
        <dbReference type="ARBA" id="ARBA00022448"/>
    </source>
</evidence>
<organism evidence="18 19">
    <name type="scientific">Hydra vulgaris</name>
    <name type="common">Hydra</name>
    <name type="synonym">Hydra attenuata</name>
    <dbReference type="NCBI Taxonomy" id="6087"/>
    <lineage>
        <taxon>Eukaryota</taxon>
        <taxon>Metazoa</taxon>
        <taxon>Cnidaria</taxon>
        <taxon>Hydrozoa</taxon>
        <taxon>Hydroidolina</taxon>
        <taxon>Anthoathecata</taxon>
        <taxon>Aplanulata</taxon>
        <taxon>Hydridae</taxon>
        <taxon>Hydra</taxon>
    </lineage>
</organism>
<evidence type="ECO:0000313" key="19">
    <source>
        <dbReference type="RefSeq" id="XP_065658429.1"/>
    </source>
</evidence>
<keyword evidence="9" id="KW-0406">Ion transport</keyword>
<feature type="transmembrane region" description="Helical" evidence="17">
    <location>
        <begin position="91"/>
        <end position="109"/>
    </location>
</feature>
<feature type="transmembrane region" description="Helical" evidence="17">
    <location>
        <begin position="152"/>
        <end position="173"/>
    </location>
</feature>
<evidence type="ECO:0000256" key="4">
    <source>
        <dbReference type="ARBA" id="ARBA00022538"/>
    </source>
</evidence>
<feature type="transmembrane region" description="Helical" evidence="17">
    <location>
        <begin position="431"/>
        <end position="453"/>
    </location>
</feature>
<evidence type="ECO:0000256" key="9">
    <source>
        <dbReference type="ARBA" id="ARBA00023065"/>
    </source>
</evidence>
<dbReference type="PANTHER" id="PTHR31462:SF5">
    <property type="entry name" value="ENDOSOMAL_LYSOSOMAL PROTON CHANNEL TMEM175"/>
    <property type="match status" value="1"/>
</dbReference>
<evidence type="ECO:0000256" key="5">
    <source>
        <dbReference type="ARBA" id="ARBA00022692"/>
    </source>
</evidence>
<evidence type="ECO:0000256" key="10">
    <source>
        <dbReference type="ARBA" id="ARBA00023136"/>
    </source>
</evidence>
<feature type="transmembrane region" description="Helical" evidence="17">
    <location>
        <begin position="357"/>
        <end position="377"/>
    </location>
</feature>
<keyword evidence="10 17" id="KW-0472">Membrane</keyword>
<keyword evidence="6" id="KW-0631">Potassium channel</keyword>
<dbReference type="Pfam" id="PF06736">
    <property type="entry name" value="TMEM175"/>
    <property type="match status" value="2"/>
</dbReference>
<feature type="transmembrane region" description="Helical" evidence="17">
    <location>
        <begin position="200"/>
        <end position="222"/>
    </location>
</feature>
<protein>
    <recommendedName>
        <fullName evidence="15">Endosomal/lysosomal proton channel TMEM175</fullName>
    </recommendedName>
    <alternativeName>
        <fullName evidence="16">Potassium channel TMEM175</fullName>
    </alternativeName>
    <alternativeName>
        <fullName evidence="13">Transmembrane protein 175</fullName>
    </alternativeName>
</protein>